<evidence type="ECO:0000313" key="1">
    <source>
        <dbReference type="EMBL" id="WIC90175.1"/>
    </source>
</evidence>
<name>A0AA49IV25_9CAUD</name>
<protein>
    <submittedName>
        <fullName evidence="1">Uncharacterized protein</fullName>
    </submittedName>
</protein>
<dbReference type="Proteomes" id="UP001243977">
    <property type="component" value="Segment"/>
</dbReference>
<reference evidence="1" key="1">
    <citation type="submission" date="2023-05" db="EMBL/GenBank/DDBJ databases">
        <authorList>
            <person name="Barden S."/>
            <person name="Berber-Pulido R."/>
            <person name="Bursulaya I."/>
            <person name="Chawla E."/>
            <person name="Critzer N.A."/>
            <person name="Dawson N.R."/>
            <person name="Deal M.M."/>
            <person name="Douglas K.A."/>
            <person name="Estampa J.P."/>
            <person name="Gowdy G.A."/>
            <person name="Hamid B."/>
            <person name="Hernandez E.R."/>
            <person name="Hoang R.L."/>
            <person name="Hughes A.L."/>
            <person name="Kim C.J."/>
            <person name="Kretschmer T.O."/>
            <person name="Le V.D."/>
            <person name="Li A."/>
            <person name="Li M."/>
            <person name="Lim J.M."/>
            <person name="Martin K.B."/>
            <person name="Martinez D.M."/>
            <person name="Nguyen A.H."/>
            <person name="Okumura J.H."/>
            <person name="Ortiz-Gomez D.E."/>
            <person name="Pan C."/>
            <person name="Pisipati K.L."/>
            <person name="Reyimjan D."/>
            <person name="Robles A."/>
            <person name="Rodriguez J.F."/>
            <person name="Sacristan A."/>
            <person name="Scriven S.P."/>
            <person name="Smith S.M."/>
            <person name="Tosasuk K."/>
            <person name="Tran K.A."/>
            <person name="Unanwa N.C."/>
            <person name="Vajragiri S."/>
            <person name="Vanderpool L.R."/>
            <person name="Vu T.T."/>
            <person name="Wang X."/>
            <person name="Wu F."/>
            <person name="Zhu Y.A."/>
            <person name="Nguyen M."/>
            <person name="Stephenson J.C."/>
            <person name="Zorawik M."/>
            <person name="Garza D.R."/>
            <person name="Reputana M.J."/>
            <person name="Al Banaa F.A."/>
            <person name="Reddi K."/>
            <person name="Freise A.C."/>
            <person name="Furlong K.P."/>
            <person name="Rudner A.D."/>
            <person name="Beyer A.R."/>
            <person name="Chong R.A."/>
            <person name="Edgington N.P."/>
            <person name="Garcia Costas A.M."/>
            <person name="Gibb B.P."/>
            <person name="Klyczek K.K."/>
            <person name="Swerdlow S.J."/>
            <person name="Garlena R.A."/>
            <person name="Russell D.A."/>
            <person name="Jacobs-Sera D."/>
            <person name="Hatfull G.F."/>
        </authorList>
    </citation>
    <scope>NUCLEOTIDE SEQUENCE</scope>
</reference>
<organism evidence="1 2">
    <name type="scientific">Arthrobacter phage VroomVroom</name>
    <dbReference type="NCBI Taxonomy" id="3049371"/>
    <lineage>
        <taxon>Viruses</taxon>
        <taxon>Duplodnaviria</taxon>
        <taxon>Heunggongvirae</taxon>
        <taxon>Uroviricota</taxon>
        <taxon>Caudoviricetes</taxon>
        <taxon>Casidaviridae</taxon>
        <taxon>Hilgardvirus</taxon>
        <taxon>Hilgardvirus vroomvroom</taxon>
    </lineage>
</organism>
<accession>A0AA49IV25</accession>
<gene>
    <name evidence="1" type="primary">25</name>
    <name evidence="1" type="ORF">SEA_VROOMVROOM_25</name>
</gene>
<sequence>MEHRTATISRQELDMEIAKAFALGEDGPRFCNEKYVGLAACERIGGHKGEHAVTGNTGRIIGWGEPEVEIALYVTRPGGWHGGYRVIFQGPQADAMAAEYIKTRPGHFDLDYEDWEPAEIPLTMEALDPTCEHGLSSRLCAGPGHYSDH</sequence>
<dbReference type="EMBL" id="OQ938592">
    <property type="protein sequence ID" value="WIC90175.1"/>
    <property type="molecule type" value="Genomic_DNA"/>
</dbReference>
<proteinExistence type="predicted"/>
<evidence type="ECO:0000313" key="2">
    <source>
        <dbReference type="Proteomes" id="UP001243977"/>
    </source>
</evidence>
<keyword evidence="2" id="KW-1185">Reference proteome</keyword>